<accession>A0A5C6CUW0</accession>
<protein>
    <submittedName>
        <fullName evidence="2">Uncharacterized protein</fullName>
    </submittedName>
</protein>
<dbReference type="EMBL" id="SJPS01000002">
    <property type="protein sequence ID" value="TWU28218.1"/>
    <property type="molecule type" value="Genomic_DNA"/>
</dbReference>
<evidence type="ECO:0000256" key="1">
    <source>
        <dbReference type="SAM" id="Phobius"/>
    </source>
</evidence>
<dbReference type="Proteomes" id="UP000318437">
    <property type="component" value="Unassembled WGS sequence"/>
</dbReference>
<keyword evidence="1" id="KW-1133">Transmembrane helix</keyword>
<evidence type="ECO:0000313" key="2">
    <source>
        <dbReference type="EMBL" id="TWU28218.1"/>
    </source>
</evidence>
<dbReference type="AlphaFoldDB" id="A0A5C6CUW0"/>
<keyword evidence="1" id="KW-0472">Membrane</keyword>
<gene>
    <name evidence="2" type="ORF">Pla144_15050</name>
</gene>
<keyword evidence="3" id="KW-1185">Reference proteome</keyword>
<feature type="transmembrane region" description="Helical" evidence="1">
    <location>
        <begin position="15"/>
        <end position="35"/>
    </location>
</feature>
<proteinExistence type="predicted"/>
<comment type="caution">
    <text evidence="2">The sequence shown here is derived from an EMBL/GenBank/DDBJ whole genome shotgun (WGS) entry which is preliminary data.</text>
</comment>
<keyword evidence="1" id="KW-0812">Transmembrane</keyword>
<name>A0A5C6CUW0_9BACT</name>
<sequence>MLSTCFTCFDYLPKFLGVLRVFCGKLFVSFLFGIVSSKSMGERKRIA</sequence>
<organism evidence="2 3">
    <name type="scientific">Bythopirellula polymerisocia</name>
    <dbReference type="NCBI Taxonomy" id="2528003"/>
    <lineage>
        <taxon>Bacteria</taxon>
        <taxon>Pseudomonadati</taxon>
        <taxon>Planctomycetota</taxon>
        <taxon>Planctomycetia</taxon>
        <taxon>Pirellulales</taxon>
        <taxon>Lacipirellulaceae</taxon>
        <taxon>Bythopirellula</taxon>
    </lineage>
</organism>
<evidence type="ECO:0000313" key="3">
    <source>
        <dbReference type="Proteomes" id="UP000318437"/>
    </source>
</evidence>
<reference evidence="2 3" key="1">
    <citation type="submission" date="2019-02" db="EMBL/GenBank/DDBJ databases">
        <title>Deep-cultivation of Planctomycetes and their phenomic and genomic characterization uncovers novel biology.</title>
        <authorList>
            <person name="Wiegand S."/>
            <person name="Jogler M."/>
            <person name="Boedeker C."/>
            <person name="Pinto D."/>
            <person name="Vollmers J."/>
            <person name="Rivas-Marin E."/>
            <person name="Kohn T."/>
            <person name="Peeters S.H."/>
            <person name="Heuer A."/>
            <person name="Rast P."/>
            <person name="Oberbeckmann S."/>
            <person name="Bunk B."/>
            <person name="Jeske O."/>
            <person name="Meyerdierks A."/>
            <person name="Storesund J.E."/>
            <person name="Kallscheuer N."/>
            <person name="Luecker S."/>
            <person name="Lage O.M."/>
            <person name="Pohl T."/>
            <person name="Merkel B.J."/>
            <person name="Hornburger P."/>
            <person name="Mueller R.-W."/>
            <person name="Bruemmer F."/>
            <person name="Labrenz M."/>
            <person name="Spormann A.M."/>
            <person name="Op Den Camp H."/>
            <person name="Overmann J."/>
            <person name="Amann R."/>
            <person name="Jetten M.S.M."/>
            <person name="Mascher T."/>
            <person name="Medema M.H."/>
            <person name="Devos D.P."/>
            <person name="Kaster A.-K."/>
            <person name="Ovreas L."/>
            <person name="Rohde M."/>
            <person name="Galperin M.Y."/>
            <person name="Jogler C."/>
        </authorList>
    </citation>
    <scope>NUCLEOTIDE SEQUENCE [LARGE SCALE GENOMIC DNA]</scope>
    <source>
        <strain evidence="2 3">Pla144</strain>
    </source>
</reference>